<dbReference type="Proteomes" id="UP000265540">
    <property type="component" value="Unassembled WGS sequence"/>
</dbReference>
<feature type="compositionally biased region" description="Basic and acidic residues" evidence="1">
    <location>
        <begin position="1"/>
        <end position="14"/>
    </location>
</feature>
<protein>
    <submittedName>
        <fullName evidence="2">Uncharacterized protein</fullName>
    </submittedName>
</protein>
<accession>A0A3A4ZKR6</accession>
<dbReference type="AlphaFoldDB" id="A0A3A4ZKR6"/>
<dbReference type="EMBL" id="QZJF01000016">
    <property type="protein sequence ID" value="RJR27146.1"/>
    <property type="molecule type" value="Genomic_DNA"/>
</dbReference>
<gene>
    <name evidence="2" type="ORF">C4561_03210</name>
</gene>
<evidence type="ECO:0000256" key="1">
    <source>
        <dbReference type="SAM" id="MobiDB-lite"/>
    </source>
</evidence>
<feature type="region of interest" description="Disordered" evidence="1">
    <location>
        <begin position="1"/>
        <end position="34"/>
    </location>
</feature>
<evidence type="ECO:0000313" key="3">
    <source>
        <dbReference type="Proteomes" id="UP000265540"/>
    </source>
</evidence>
<name>A0A3A4ZKR6_UNCKA</name>
<organism evidence="2 3">
    <name type="scientific">candidate division WWE3 bacterium</name>
    <dbReference type="NCBI Taxonomy" id="2053526"/>
    <lineage>
        <taxon>Bacteria</taxon>
        <taxon>Katanobacteria</taxon>
    </lineage>
</organism>
<evidence type="ECO:0000313" key="2">
    <source>
        <dbReference type="EMBL" id="RJR27146.1"/>
    </source>
</evidence>
<reference evidence="2 3" key="1">
    <citation type="journal article" date="2017" name="ISME J.">
        <title>Energy and carbon metabolisms in a deep terrestrial subsurface fluid microbial community.</title>
        <authorList>
            <person name="Momper L."/>
            <person name="Jungbluth S.P."/>
            <person name="Lee M.D."/>
            <person name="Amend J.P."/>
        </authorList>
    </citation>
    <scope>NUCLEOTIDE SEQUENCE [LARGE SCALE GENOMIC DNA]</scope>
    <source>
        <strain evidence="2">SURF_46</strain>
    </source>
</reference>
<comment type="caution">
    <text evidence="2">The sequence shown here is derived from an EMBL/GenBank/DDBJ whole genome shotgun (WGS) entry which is preliminary data.</text>
</comment>
<sequence>MSEFLKDDAEHENFSAEDATESVADISQPEQLSNMETIKQTIGGWLERMDEAALGMAIKYIEKGAETDEERAKLAKSLSKGTLVTGSMSAGTVPIGAVTGNPAGVISGSIGAAVGYGMSRYFGRAAEHFENQQEKES</sequence>
<proteinExistence type="predicted"/>